<dbReference type="AlphaFoldDB" id="A0A9P5PB96"/>
<dbReference type="Proteomes" id="UP000772434">
    <property type="component" value="Unassembled WGS sequence"/>
</dbReference>
<dbReference type="OrthoDB" id="10679287at2759"/>
<keyword evidence="1" id="KW-0732">Signal</keyword>
<evidence type="ECO:0000313" key="2">
    <source>
        <dbReference type="EMBL" id="KAF9060298.1"/>
    </source>
</evidence>
<feature type="chain" id="PRO_5040309137" evidence="1">
    <location>
        <begin position="22"/>
        <end position="211"/>
    </location>
</feature>
<keyword evidence="3" id="KW-1185">Reference proteome</keyword>
<feature type="signal peptide" evidence="1">
    <location>
        <begin position="1"/>
        <end position="21"/>
    </location>
</feature>
<proteinExistence type="predicted"/>
<organism evidence="2 3">
    <name type="scientific">Rhodocollybia butyracea</name>
    <dbReference type="NCBI Taxonomy" id="206335"/>
    <lineage>
        <taxon>Eukaryota</taxon>
        <taxon>Fungi</taxon>
        <taxon>Dikarya</taxon>
        <taxon>Basidiomycota</taxon>
        <taxon>Agaricomycotina</taxon>
        <taxon>Agaricomycetes</taxon>
        <taxon>Agaricomycetidae</taxon>
        <taxon>Agaricales</taxon>
        <taxon>Marasmiineae</taxon>
        <taxon>Omphalotaceae</taxon>
        <taxon>Rhodocollybia</taxon>
    </lineage>
</organism>
<comment type="caution">
    <text evidence="2">The sequence shown here is derived from an EMBL/GenBank/DDBJ whole genome shotgun (WGS) entry which is preliminary data.</text>
</comment>
<dbReference type="EMBL" id="JADNRY010000250">
    <property type="protein sequence ID" value="KAF9060298.1"/>
    <property type="molecule type" value="Genomic_DNA"/>
</dbReference>
<evidence type="ECO:0000256" key="1">
    <source>
        <dbReference type="SAM" id="SignalP"/>
    </source>
</evidence>
<name>A0A9P5PB96_9AGAR</name>
<evidence type="ECO:0000313" key="3">
    <source>
        <dbReference type="Proteomes" id="UP000772434"/>
    </source>
</evidence>
<sequence length="211" mass="23210">MLSFHWLSLLVASSLVLNGLAAPYGSSEIHARAPKVELHDLELSLGKKIADATGYEEYSVRGQYKGKSNLLARVFPAQNQNFDKEIKATNGIGQYVDSGMVKQLQKPAVIVEPINSEPVFAPLAPLDVEVGKPMGQDGPGKSYQEYSVKEYEGKSDLLLRVFPTQNINFHNEIISANRIQGMYVASGMVKKLEKPGVLIKPIRLEGRADLQ</sequence>
<reference evidence="2" key="1">
    <citation type="submission" date="2020-11" db="EMBL/GenBank/DDBJ databases">
        <authorList>
            <consortium name="DOE Joint Genome Institute"/>
            <person name="Ahrendt S."/>
            <person name="Riley R."/>
            <person name="Andreopoulos W."/>
            <person name="Labutti K."/>
            <person name="Pangilinan J."/>
            <person name="Ruiz-Duenas F.J."/>
            <person name="Barrasa J.M."/>
            <person name="Sanchez-Garcia M."/>
            <person name="Camarero S."/>
            <person name="Miyauchi S."/>
            <person name="Serrano A."/>
            <person name="Linde D."/>
            <person name="Babiker R."/>
            <person name="Drula E."/>
            <person name="Ayuso-Fernandez I."/>
            <person name="Pacheco R."/>
            <person name="Padilla G."/>
            <person name="Ferreira P."/>
            <person name="Barriuso J."/>
            <person name="Kellner H."/>
            <person name="Castanera R."/>
            <person name="Alfaro M."/>
            <person name="Ramirez L."/>
            <person name="Pisabarro A.G."/>
            <person name="Kuo A."/>
            <person name="Tritt A."/>
            <person name="Lipzen A."/>
            <person name="He G."/>
            <person name="Yan M."/>
            <person name="Ng V."/>
            <person name="Cullen D."/>
            <person name="Martin F."/>
            <person name="Rosso M.-N."/>
            <person name="Henrissat B."/>
            <person name="Hibbett D."/>
            <person name="Martinez A.T."/>
            <person name="Grigoriev I.V."/>
        </authorList>
    </citation>
    <scope>NUCLEOTIDE SEQUENCE</scope>
    <source>
        <strain evidence="2">AH 40177</strain>
    </source>
</reference>
<protein>
    <submittedName>
        <fullName evidence="2">Uncharacterized protein</fullName>
    </submittedName>
</protein>
<accession>A0A9P5PB96</accession>
<gene>
    <name evidence="2" type="ORF">BDP27DRAFT_1339857</name>
</gene>